<dbReference type="InterPro" id="IPR000531">
    <property type="entry name" value="Beta-barrel_TonB"/>
</dbReference>
<keyword evidence="10 16" id="KW-0675">Receptor</keyword>
<proteinExistence type="inferred from homology"/>
<feature type="chain" id="PRO_5047424620" evidence="14">
    <location>
        <begin position="36"/>
        <end position="823"/>
    </location>
</feature>
<evidence type="ECO:0000256" key="2">
    <source>
        <dbReference type="ARBA" id="ARBA00009810"/>
    </source>
</evidence>
<dbReference type="Pfam" id="PF07660">
    <property type="entry name" value="STN"/>
    <property type="match status" value="1"/>
</dbReference>
<dbReference type="InterPro" id="IPR011662">
    <property type="entry name" value="Secretin/TonB_short_N"/>
</dbReference>
<evidence type="ECO:0000256" key="7">
    <source>
        <dbReference type="ARBA" id="ARBA00023004"/>
    </source>
</evidence>
<dbReference type="NCBIfam" id="TIGR01783">
    <property type="entry name" value="TonB-siderophor"/>
    <property type="match status" value="1"/>
</dbReference>
<keyword evidence="6 12" id="KW-0812">Transmembrane</keyword>
<dbReference type="Gene3D" id="2.40.170.20">
    <property type="entry name" value="TonB-dependent receptor, beta-barrel domain"/>
    <property type="match status" value="1"/>
</dbReference>
<evidence type="ECO:0000256" key="8">
    <source>
        <dbReference type="ARBA" id="ARBA00023077"/>
    </source>
</evidence>
<evidence type="ECO:0000313" key="17">
    <source>
        <dbReference type="Proteomes" id="UP001617669"/>
    </source>
</evidence>
<keyword evidence="3 12" id="KW-0813">Transport</keyword>
<name>A0ABW8GMJ4_9PROT</name>
<evidence type="ECO:0000256" key="3">
    <source>
        <dbReference type="ARBA" id="ARBA00022448"/>
    </source>
</evidence>
<feature type="signal peptide" evidence="14">
    <location>
        <begin position="1"/>
        <end position="35"/>
    </location>
</feature>
<feature type="domain" description="Secretin/TonB short N-terminal" evidence="15">
    <location>
        <begin position="64"/>
        <end position="114"/>
    </location>
</feature>
<protein>
    <submittedName>
        <fullName evidence="16">TonB-dependent siderophore receptor</fullName>
    </submittedName>
</protein>
<keyword evidence="5" id="KW-0406">Ion transport</keyword>
<dbReference type="Pfam" id="PF00593">
    <property type="entry name" value="TonB_dep_Rec_b-barrel"/>
    <property type="match status" value="1"/>
</dbReference>
<evidence type="ECO:0000256" key="12">
    <source>
        <dbReference type="PROSITE-ProRule" id="PRU01360"/>
    </source>
</evidence>
<evidence type="ECO:0000259" key="15">
    <source>
        <dbReference type="SMART" id="SM00965"/>
    </source>
</evidence>
<keyword evidence="14" id="KW-0732">Signal</keyword>
<evidence type="ECO:0000256" key="1">
    <source>
        <dbReference type="ARBA" id="ARBA00004571"/>
    </source>
</evidence>
<evidence type="ECO:0000256" key="11">
    <source>
        <dbReference type="ARBA" id="ARBA00023237"/>
    </source>
</evidence>
<dbReference type="SUPFAM" id="SSF56935">
    <property type="entry name" value="Porins"/>
    <property type="match status" value="1"/>
</dbReference>
<keyword evidence="4 12" id="KW-1134">Transmembrane beta strand</keyword>
<dbReference type="PANTHER" id="PTHR32552:SF74">
    <property type="entry name" value="HYDROXAMATE SIDEROPHORE RECEPTOR FHUE"/>
    <property type="match status" value="1"/>
</dbReference>
<dbReference type="Gene3D" id="2.170.130.10">
    <property type="entry name" value="TonB-dependent receptor, plug domain"/>
    <property type="match status" value="1"/>
</dbReference>
<dbReference type="InterPro" id="IPR037066">
    <property type="entry name" value="Plug_dom_sf"/>
</dbReference>
<dbReference type="CDD" id="cd01347">
    <property type="entry name" value="ligand_gated_channel"/>
    <property type="match status" value="1"/>
</dbReference>
<keyword evidence="5" id="KW-0410">Iron transport</keyword>
<gene>
    <name evidence="16" type="ORF">ACIKP9_10165</name>
</gene>
<evidence type="ECO:0000256" key="5">
    <source>
        <dbReference type="ARBA" id="ARBA00022496"/>
    </source>
</evidence>
<evidence type="ECO:0000256" key="9">
    <source>
        <dbReference type="ARBA" id="ARBA00023136"/>
    </source>
</evidence>
<keyword evidence="9 12" id="KW-0472">Membrane</keyword>
<evidence type="ECO:0000256" key="14">
    <source>
        <dbReference type="SAM" id="SignalP"/>
    </source>
</evidence>
<keyword evidence="11 12" id="KW-0998">Cell outer membrane</keyword>
<dbReference type="InterPro" id="IPR039426">
    <property type="entry name" value="TonB-dep_rcpt-like"/>
</dbReference>
<dbReference type="RefSeq" id="WP_400882222.1">
    <property type="nucleotide sequence ID" value="NZ_JBIWXY010000002.1"/>
</dbReference>
<dbReference type="InterPro" id="IPR010105">
    <property type="entry name" value="TonB_sidphr_rcpt"/>
</dbReference>
<sequence>MQSSIQSGFRLAPLVLAVQLTCLPILFASSTLAHAETLAATQQYDIPAGPLAAALTRFAQQSGVAISVDANEIKPLQSPGLKGSYSIDDGFNKILAGTGYGAEKTSAGYALRKVSAVREDTSRGALPEVSVTASKTRESRATTEGSGSYAARAATIGKGEQSLRDIPQSVSVVTRQRMDEQNLTTLDNVLMQTTGVTREFRNYGHTVYYSRGFALDNFMTDGVPVGYYGGIGIAPDTAIFDRIEVLRGAPGLLIGNGDPGGTVNMVRKRPLAEKQVQVTARAGSWDYYRLDGDVTGPLNEAGTLRGRLIAGYEDRHYFYNEAQSKLPLLYGMLEADIGENTVVAAGLRYQHYSQQGGRWAQGLPYATDGSDLGLPRSTSYGPSWTYFKSTVREVFGDISHRINDDWSIKLSGTYQLSERKDAPIFTSAGSDAIDPSTLQSFALYGVDFEDSKYRRRGVDAQLHGKFDAWGQEHQLFVGANWQREETLAYKGNSVSYASPILVNPSSPDLSALPRIYNRPNGTPLASMVTTQGFYGNVKLQVADPLKVILGGRVSWYENSNFGGSSFKETHEVTPYVAAILRLNDQWSLYGSYTDVFRPQSDAYTASGNALKPAVGSNYEAGIKGEFADGKLNTSFAIFRIDLDDIAQPDPQNRLSCPGTPASGGCSINGGKLKSEGFDAEVNGEILPRLQLFAGYTYNSAKYVRDSDDMGNPSANEGGAYQSAFIPRQLFRSWMTYKLPGDWDKVTVGGGVNLQSEIYSKDSGIRYSQSGYAVWNAHASYRIDDRWTAALNINNLFDKHYYTVADNRWYGEPQSFMLTLRGNF</sequence>
<comment type="subcellular location">
    <subcellularLocation>
        <location evidence="1 12">Cell outer membrane</location>
        <topology evidence="1 12">Multi-pass membrane protein</topology>
    </subcellularLocation>
</comment>
<comment type="similarity">
    <text evidence="2 12 13">Belongs to the TonB-dependent receptor family.</text>
</comment>
<keyword evidence="7" id="KW-0408">Iron</keyword>
<organism evidence="16 17">
    <name type="scientific">Methylobacillus methanolivorans</name>
    <dbReference type="NCBI Taxonomy" id="1848927"/>
    <lineage>
        <taxon>Bacteria</taxon>
        <taxon>Pseudomonadati</taxon>
        <taxon>Pseudomonadota</taxon>
        <taxon>Betaproteobacteria</taxon>
        <taxon>Nitrosomonadales</taxon>
        <taxon>Methylophilaceae</taxon>
        <taxon>Methylobacillus</taxon>
    </lineage>
</organism>
<dbReference type="PANTHER" id="PTHR32552">
    <property type="entry name" value="FERRICHROME IRON RECEPTOR-RELATED"/>
    <property type="match status" value="1"/>
</dbReference>
<dbReference type="Pfam" id="PF07715">
    <property type="entry name" value="Plug"/>
    <property type="match status" value="1"/>
</dbReference>
<evidence type="ECO:0000256" key="13">
    <source>
        <dbReference type="RuleBase" id="RU003357"/>
    </source>
</evidence>
<keyword evidence="17" id="KW-1185">Reference proteome</keyword>
<comment type="caution">
    <text evidence="16">The sequence shown here is derived from an EMBL/GenBank/DDBJ whole genome shotgun (WGS) entry which is preliminary data.</text>
</comment>
<accession>A0ABW8GMJ4</accession>
<dbReference type="PROSITE" id="PS52016">
    <property type="entry name" value="TONB_DEPENDENT_REC_3"/>
    <property type="match status" value="1"/>
</dbReference>
<dbReference type="InterPro" id="IPR012910">
    <property type="entry name" value="Plug_dom"/>
</dbReference>
<reference evidence="16 17" key="1">
    <citation type="submission" date="2024-11" db="EMBL/GenBank/DDBJ databases">
        <authorList>
            <person name="Kaparullina E.N."/>
            <person name="Delegan Y.A."/>
            <person name="Doronina N.V."/>
        </authorList>
    </citation>
    <scope>NUCLEOTIDE SEQUENCE [LARGE SCALE GENOMIC DNA]</scope>
    <source>
        <strain evidence="16 17">7sh_L</strain>
    </source>
</reference>
<dbReference type="SMART" id="SM00965">
    <property type="entry name" value="STN"/>
    <property type="match status" value="1"/>
</dbReference>
<evidence type="ECO:0000256" key="6">
    <source>
        <dbReference type="ARBA" id="ARBA00022692"/>
    </source>
</evidence>
<evidence type="ECO:0000313" key="16">
    <source>
        <dbReference type="EMBL" id="MFJ5446590.1"/>
    </source>
</evidence>
<keyword evidence="8 13" id="KW-0798">TonB box</keyword>
<dbReference type="EMBL" id="JBIWXY010000002">
    <property type="protein sequence ID" value="MFJ5446590.1"/>
    <property type="molecule type" value="Genomic_DNA"/>
</dbReference>
<evidence type="ECO:0000256" key="4">
    <source>
        <dbReference type="ARBA" id="ARBA00022452"/>
    </source>
</evidence>
<dbReference type="InterPro" id="IPR036942">
    <property type="entry name" value="Beta-barrel_TonB_sf"/>
</dbReference>
<evidence type="ECO:0000256" key="10">
    <source>
        <dbReference type="ARBA" id="ARBA00023170"/>
    </source>
</evidence>
<dbReference type="Gene3D" id="3.55.50.30">
    <property type="match status" value="1"/>
</dbReference>
<dbReference type="Proteomes" id="UP001617669">
    <property type="component" value="Unassembled WGS sequence"/>
</dbReference>